<accession>D5WWB5</accession>
<protein>
    <submittedName>
        <fullName evidence="1">Uncharacterized protein</fullName>
    </submittedName>
</protein>
<evidence type="ECO:0000313" key="2">
    <source>
        <dbReference type="Proteomes" id="UP000002368"/>
    </source>
</evidence>
<dbReference type="STRING" id="562970.Btus_3061"/>
<organism evidence="1 2">
    <name type="scientific">Kyrpidia tusciae (strain DSM 2912 / NBRC 15312 / T2)</name>
    <name type="common">Bacillus tusciae</name>
    <dbReference type="NCBI Taxonomy" id="562970"/>
    <lineage>
        <taxon>Bacteria</taxon>
        <taxon>Bacillati</taxon>
        <taxon>Bacillota</taxon>
        <taxon>Bacilli</taxon>
        <taxon>Bacillales</taxon>
        <taxon>Alicyclobacillaceae</taxon>
        <taxon>Kyrpidia</taxon>
    </lineage>
</organism>
<reference evidence="1 2" key="1">
    <citation type="journal article" date="2011" name="Stand. Genomic Sci.">
        <title>Complete genome sequence of the thermophilic, hydrogen-oxidizing Bacillus tusciae type strain (T2) and reclassification in the new genus, Kyrpidia gen. nov. as Kyrpidia tusciae comb. nov. and emendation of the family Alicyclobacillaceae da Costa and Rainey, 2010.</title>
        <authorList>
            <person name="Klenk H.P."/>
            <person name="Lapidus A."/>
            <person name="Chertkov O."/>
            <person name="Copeland A."/>
            <person name="Del Rio T.G."/>
            <person name="Nolan M."/>
            <person name="Lucas S."/>
            <person name="Chen F."/>
            <person name="Tice H."/>
            <person name="Cheng J.F."/>
            <person name="Han C."/>
            <person name="Bruce D."/>
            <person name="Goodwin L."/>
            <person name="Pitluck S."/>
            <person name="Pati A."/>
            <person name="Ivanova N."/>
            <person name="Mavromatis K."/>
            <person name="Daum C."/>
            <person name="Chen A."/>
            <person name="Palaniappan K."/>
            <person name="Chang Y.J."/>
            <person name="Land M."/>
            <person name="Hauser L."/>
            <person name="Jeffries C.D."/>
            <person name="Detter J.C."/>
            <person name="Rohde M."/>
            <person name="Abt B."/>
            <person name="Pukall R."/>
            <person name="Goker M."/>
            <person name="Bristow J."/>
            <person name="Markowitz V."/>
            <person name="Hugenholtz P."/>
            <person name="Eisen J.A."/>
        </authorList>
    </citation>
    <scope>NUCLEOTIDE SEQUENCE [LARGE SCALE GENOMIC DNA]</scope>
    <source>
        <strain evidence="1 2">DSM 2912</strain>
    </source>
</reference>
<dbReference type="HOGENOM" id="CLU_3169293_0_0_9"/>
<name>D5WWB5_KYRT2</name>
<dbReference type="AlphaFoldDB" id="D5WWB5"/>
<gene>
    <name evidence="1" type="ordered locus">Btus_3061</name>
</gene>
<keyword evidence="2" id="KW-1185">Reference proteome</keyword>
<proteinExistence type="predicted"/>
<dbReference type="EMBL" id="CP002017">
    <property type="protein sequence ID" value="ADG07680.1"/>
    <property type="molecule type" value="Genomic_DNA"/>
</dbReference>
<dbReference type="RefSeq" id="WP_013076959.1">
    <property type="nucleotide sequence ID" value="NC_014098.1"/>
</dbReference>
<dbReference type="KEGG" id="bts:Btus_3061"/>
<sequence length="47" mass="5176">MTVGEPFRIKDMLRRPIFQEAKLVSGGARHTAPGTMGGLYNEFQIGP</sequence>
<evidence type="ECO:0000313" key="1">
    <source>
        <dbReference type="EMBL" id="ADG07680.1"/>
    </source>
</evidence>
<dbReference type="Proteomes" id="UP000002368">
    <property type="component" value="Chromosome"/>
</dbReference>